<evidence type="ECO:0000259" key="10">
    <source>
        <dbReference type="PROSITE" id="PS50048"/>
    </source>
</evidence>
<dbReference type="SMART" id="SM00906">
    <property type="entry name" value="Fungal_trans"/>
    <property type="match status" value="1"/>
</dbReference>
<evidence type="ECO:0000313" key="12">
    <source>
        <dbReference type="Proteomes" id="UP001251528"/>
    </source>
</evidence>
<keyword evidence="12" id="KW-1185">Reference proteome</keyword>
<dbReference type="InterPro" id="IPR036864">
    <property type="entry name" value="Zn2-C6_fun-type_DNA-bd_sf"/>
</dbReference>
<evidence type="ECO:0000256" key="7">
    <source>
        <dbReference type="ARBA" id="ARBA00023242"/>
    </source>
</evidence>
<dbReference type="PANTHER" id="PTHR31313">
    <property type="entry name" value="TY1 ENHANCER ACTIVATOR"/>
    <property type="match status" value="1"/>
</dbReference>
<dbReference type="Gene3D" id="4.10.240.10">
    <property type="entry name" value="Zn(2)-C6 fungal-type DNA-binding domain"/>
    <property type="match status" value="1"/>
</dbReference>
<evidence type="ECO:0000256" key="2">
    <source>
        <dbReference type="ARBA" id="ARBA00022723"/>
    </source>
</evidence>
<dbReference type="GO" id="GO:0006351">
    <property type="term" value="P:DNA-templated transcription"/>
    <property type="evidence" value="ECO:0007669"/>
    <property type="project" value="InterPro"/>
</dbReference>
<comment type="subcellular location">
    <subcellularLocation>
        <location evidence="1">Nucleus</location>
    </subcellularLocation>
</comment>
<sequence>MFPSDPSDSSATRRKHTTTACGPCRESKVKCDGAAPTCTSCETRGKQCHYQAGDDKRRLSHRLVVELLCDRIDQLGRFIRENAHEPPAMDVDKHNLLRKALGHLRLLDAVPSEITVMQPGKSQPEHQHEMALDLNNFVMPDPKALTYQTTTGPIDGLSLVQGTDGSPAGQTGLNNFSDLNDLGAVFNDPPGNLYVNWGWSNDDLNLLTMHKSPRDTSDIPPQESIFDQVETGNIPGSETTGLLQKKNEHVDAEDTEILVSQLADRIGSLRIGPGGQVLYDGVTSNFNLVDMGAPDDFTVHRTVRHDGPIYLEQLNMGKSVPQDLEDHLSNLYFAWQDPAFHVVKRDIFEKAKATWRVEQQDTPYFTEALQNAICSLGAAFEPRHFPTFTSYPKSLADFFADRAKTLLEIELDSPSIATVQTLVILSGHDIGCKRDSRGWLYSGMATRLAFHLAMHLDMTDYVLTNRVTQQEADLRRDVFWAAYTVDHIWSSHLGRTFRVNMECVNLGLPNAEDSVNPVGQWSPYISDRMPSAQNPLPDPTVELHRQRVLLCEIIAPLGFALYGNMNIAPEALHKLNISTVAKLMAWKEALSPSVQVRIDDFETAYLPHVILLHMSFHQNIIYIHRPWMSKGSNTGQAYLNVGHDPEHARVMCLEAAISIGKLLQMYETRYGLRRMHIQAVGITCSAALLLIFAVVINSGDTGDVDATAINGSHSKSLKQTSVQQAALYLSVCFNALDEFGFAWESAKKARHFLDLLQKRWERQVRRVRKGEATIPSKRQRQPQDNDAEPLSQRPWSGMRYGHHQMLNSVDMSADLEWIMMDNDQSPASGLGLTGPGSSSMG</sequence>
<keyword evidence="4" id="KW-0805">Transcription regulation</keyword>
<proteinExistence type="predicted"/>
<feature type="transmembrane region" description="Helical" evidence="9">
    <location>
        <begin position="675"/>
        <end position="696"/>
    </location>
</feature>
<name>A0AAJ0CJ56_9HYPO</name>
<dbReference type="Pfam" id="PF04082">
    <property type="entry name" value="Fungal_trans"/>
    <property type="match status" value="1"/>
</dbReference>
<feature type="domain" description="Zn(2)-C6 fungal-type" evidence="10">
    <location>
        <begin position="20"/>
        <end position="50"/>
    </location>
</feature>
<evidence type="ECO:0000256" key="5">
    <source>
        <dbReference type="ARBA" id="ARBA00023125"/>
    </source>
</evidence>
<dbReference type="PROSITE" id="PS00463">
    <property type="entry name" value="ZN2_CY6_FUNGAL_1"/>
    <property type="match status" value="1"/>
</dbReference>
<keyword evidence="6" id="KW-0804">Transcription</keyword>
<dbReference type="CDD" id="cd00067">
    <property type="entry name" value="GAL4"/>
    <property type="match status" value="1"/>
</dbReference>
<evidence type="ECO:0000256" key="9">
    <source>
        <dbReference type="SAM" id="Phobius"/>
    </source>
</evidence>
<dbReference type="SMART" id="SM00066">
    <property type="entry name" value="GAL4"/>
    <property type="match status" value="1"/>
</dbReference>
<dbReference type="EMBL" id="JASWJB010000185">
    <property type="protein sequence ID" value="KAK2594020.1"/>
    <property type="molecule type" value="Genomic_DNA"/>
</dbReference>
<dbReference type="Pfam" id="PF00172">
    <property type="entry name" value="Zn_clus"/>
    <property type="match status" value="1"/>
</dbReference>
<evidence type="ECO:0000256" key="6">
    <source>
        <dbReference type="ARBA" id="ARBA00023163"/>
    </source>
</evidence>
<evidence type="ECO:0000256" key="3">
    <source>
        <dbReference type="ARBA" id="ARBA00022833"/>
    </source>
</evidence>
<keyword evidence="5" id="KW-0238">DNA-binding</keyword>
<dbReference type="InterPro" id="IPR001138">
    <property type="entry name" value="Zn2Cys6_DnaBD"/>
</dbReference>
<accession>A0AAJ0CJ56</accession>
<dbReference type="SUPFAM" id="SSF57701">
    <property type="entry name" value="Zn2/Cys6 DNA-binding domain"/>
    <property type="match status" value="1"/>
</dbReference>
<dbReference type="InterPro" id="IPR007219">
    <property type="entry name" value="XnlR_reg_dom"/>
</dbReference>
<evidence type="ECO:0000256" key="4">
    <source>
        <dbReference type="ARBA" id="ARBA00023015"/>
    </source>
</evidence>
<dbReference type="CDD" id="cd12148">
    <property type="entry name" value="fungal_TF_MHR"/>
    <property type="match status" value="1"/>
</dbReference>
<dbReference type="PANTHER" id="PTHR31313:SF77">
    <property type="entry name" value="ZN(II)2CYS6 TRANSCRIPTION FACTOR (EUROFUNG)"/>
    <property type="match status" value="1"/>
</dbReference>
<dbReference type="PROSITE" id="PS50048">
    <property type="entry name" value="ZN2_CY6_FUNGAL_2"/>
    <property type="match status" value="1"/>
</dbReference>
<dbReference type="GO" id="GO:0003677">
    <property type="term" value="F:DNA binding"/>
    <property type="evidence" value="ECO:0007669"/>
    <property type="project" value="UniProtKB-KW"/>
</dbReference>
<keyword evidence="9" id="KW-1133">Transmembrane helix</keyword>
<dbReference type="Proteomes" id="UP001251528">
    <property type="component" value="Unassembled WGS sequence"/>
</dbReference>
<keyword evidence="7" id="KW-0539">Nucleus</keyword>
<protein>
    <recommendedName>
        <fullName evidence="10">Zn(2)-C6 fungal-type domain-containing protein</fullName>
    </recommendedName>
</protein>
<gene>
    <name evidence="11" type="ORF">QQS21_008282</name>
</gene>
<evidence type="ECO:0000256" key="1">
    <source>
        <dbReference type="ARBA" id="ARBA00004123"/>
    </source>
</evidence>
<keyword evidence="2" id="KW-0479">Metal-binding</keyword>
<dbReference type="GO" id="GO:0005634">
    <property type="term" value="C:nucleus"/>
    <property type="evidence" value="ECO:0007669"/>
    <property type="project" value="UniProtKB-SubCell"/>
</dbReference>
<dbReference type="GO" id="GO:0000981">
    <property type="term" value="F:DNA-binding transcription factor activity, RNA polymerase II-specific"/>
    <property type="evidence" value="ECO:0007669"/>
    <property type="project" value="InterPro"/>
</dbReference>
<evidence type="ECO:0000256" key="8">
    <source>
        <dbReference type="SAM" id="MobiDB-lite"/>
    </source>
</evidence>
<keyword evidence="3" id="KW-0862">Zinc</keyword>
<dbReference type="AlphaFoldDB" id="A0AAJ0CJ56"/>
<evidence type="ECO:0000313" key="11">
    <source>
        <dbReference type="EMBL" id="KAK2594020.1"/>
    </source>
</evidence>
<dbReference type="GO" id="GO:0008270">
    <property type="term" value="F:zinc ion binding"/>
    <property type="evidence" value="ECO:0007669"/>
    <property type="project" value="InterPro"/>
</dbReference>
<keyword evidence="9" id="KW-0472">Membrane</keyword>
<dbReference type="InterPro" id="IPR051615">
    <property type="entry name" value="Transcr_Regulatory_Elem"/>
</dbReference>
<reference evidence="11" key="1">
    <citation type="submission" date="2023-06" db="EMBL/GenBank/DDBJ databases">
        <title>Conoideocrella luteorostrata (Hypocreales: Clavicipitaceae), a potential biocontrol fungus for elongate hemlock scale in United States Christmas tree production areas.</title>
        <authorList>
            <person name="Barrett H."/>
            <person name="Lovett B."/>
            <person name="Macias A.M."/>
            <person name="Stajich J.E."/>
            <person name="Kasson M.T."/>
        </authorList>
    </citation>
    <scope>NUCLEOTIDE SEQUENCE</scope>
    <source>
        <strain evidence="11">ARSEF 14590</strain>
    </source>
</reference>
<keyword evidence="9" id="KW-0812">Transmembrane</keyword>
<comment type="caution">
    <text evidence="11">The sequence shown here is derived from an EMBL/GenBank/DDBJ whole genome shotgun (WGS) entry which is preliminary data.</text>
</comment>
<feature type="region of interest" description="Disordered" evidence="8">
    <location>
        <begin position="767"/>
        <end position="798"/>
    </location>
</feature>
<organism evidence="11 12">
    <name type="scientific">Conoideocrella luteorostrata</name>
    <dbReference type="NCBI Taxonomy" id="1105319"/>
    <lineage>
        <taxon>Eukaryota</taxon>
        <taxon>Fungi</taxon>
        <taxon>Dikarya</taxon>
        <taxon>Ascomycota</taxon>
        <taxon>Pezizomycotina</taxon>
        <taxon>Sordariomycetes</taxon>
        <taxon>Hypocreomycetidae</taxon>
        <taxon>Hypocreales</taxon>
        <taxon>Clavicipitaceae</taxon>
        <taxon>Conoideocrella</taxon>
    </lineage>
</organism>